<dbReference type="Proteomes" id="UP001157418">
    <property type="component" value="Unassembled WGS sequence"/>
</dbReference>
<sequence length="239" mass="27521">MAESSRRRKSKETKTIKKTKLRYVRDEESDDDLLDLGFLDVEQDNFNPTSNLCDDPFLNILCDNKIINLKGTMKLMLKISTRVHGHTVKWNQMKPTVGELYESPAQLRFALTNYAVANGYQLWFVKRDKSRETVDDATGDDVQASENETVDAAIEETALERINVMPDHVSPVEMDVNVNEIEYHLEADSEEDVNEIEDNLEMMLMTLKITWKQKGGSYLTLCHQCKGKLLYKIYMLMLG</sequence>
<accession>A0AAU9P8S0</accession>
<evidence type="ECO:0000313" key="2">
    <source>
        <dbReference type="Proteomes" id="UP001157418"/>
    </source>
</evidence>
<reference evidence="1 2" key="1">
    <citation type="submission" date="2022-01" db="EMBL/GenBank/DDBJ databases">
        <authorList>
            <person name="Xiong W."/>
            <person name="Schranz E."/>
        </authorList>
    </citation>
    <scope>NUCLEOTIDE SEQUENCE [LARGE SCALE GENOMIC DNA]</scope>
</reference>
<comment type="caution">
    <text evidence="1">The sequence shown here is derived from an EMBL/GenBank/DDBJ whole genome shotgun (WGS) entry which is preliminary data.</text>
</comment>
<dbReference type="AlphaFoldDB" id="A0AAU9P8S0"/>
<keyword evidence="2" id="KW-1185">Reference proteome</keyword>
<protein>
    <submittedName>
        <fullName evidence="1">Uncharacterized protein</fullName>
    </submittedName>
</protein>
<proteinExistence type="predicted"/>
<dbReference type="EMBL" id="CAKMRJ010005523">
    <property type="protein sequence ID" value="CAH1446636.1"/>
    <property type="molecule type" value="Genomic_DNA"/>
</dbReference>
<evidence type="ECO:0000313" key="1">
    <source>
        <dbReference type="EMBL" id="CAH1446636.1"/>
    </source>
</evidence>
<organism evidence="1 2">
    <name type="scientific">Lactuca virosa</name>
    <dbReference type="NCBI Taxonomy" id="75947"/>
    <lineage>
        <taxon>Eukaryota</taxon>
        <taxon>Viridiplantae</taxon>
        <taxon>Streptophyta</taxon>
        <taxon>Embryophyta</taxon>
        <taxon>Tracheophyta</taxon>
        <taxon>Spermatophyta</taxon>
        <taxon>Magnoliopsida</taxon>
        <taxon>eudicotyledons</taxon>
        <taxon>Gunneridae</taxon>
        <taxon>Pentapetalae</taxon>
        <taxon>asterids</taxon>
        <taxon>campanulids</taxon>
        <taxon>Asterales</taxon>
        <taxon>Asteraceae</taxon>
        <taxon>Cichorioideae</taxon>
        <taxon>Cichorieae</taxon>
        <taxon>Lactucinae</taxon>
        <taxon>Lactuca</taxon>
    </lineage>
</organism>
<gene>
    <name evidence="1" type="ORF">LVIROSA_LOCUS32315</name>
</gene>
<name>A0AAU9P8S0_9ASTR</name>